<sequence length="548" mass="59167">MSNADIIISGGRIFSGLAEGFVAALAISDGRVLAAGKEADIAALRGPQTRMIDLAGRVAIPGLNDAHMHLLPVGIAMTEVNLRVEEGVRSIDEILRRLAAEAKNKGPGEWVVGRGYDHNELAERRHPTIEELDRIAPDNPVYIKRTCGHVGVANSQALRAAGIGHDTPSPDGGLIERRDNKLTGLLAELAMRPIVNAMPKPSKAELIRAIEKAGQFMLSQGFTSVMDAGVGMLAGMDEIAAYEEAAESGRLPVRTWVCIYGNPDGIGDEAHAAGYRFGREVGILRYGAMKVFGDGSAGGLTAAMSEPYLVGDPDNRGIFCFTDEEMHGYLAHYHALGYQLAIHAIGDAAIEQVLSGIEKAGSPENPITGRRHRIEHCGFLSDDQLARMVAAGIDPVPQPLFIYEFGDLYIRNVGQERTDASYPMRKWLDAGLHPAASSDAPVCNTDPFKNLFTMVTRQSKNHTVLGEGERLTMKEAVHAYTFCGAYTQFAEDRMGRLVPGQFADIAILSEDIFACDPQTLETDVRCDMTILGGEVVFDRAGQLVRAAE</sequence>
<dbReference type="InterPro" id="IPR013108">
    <property type="entry name" value="Amidohydro_3"/>
</dbReference>
<evidence type="ECO:0000259" key="1">
    <source>
        <dbReference type="Pfam" id="PF07969"/>
    </source>
</evidence>
<dbReference type="RefSeq" id="WP_150945468.1">
    <property type="nucleotide sequence ID" value="NZ_VCMV01000021.1"/>
</dbReference>
<dbReference type="Proteomes" id="UP000325684">
    <property type="component" value="Unassembled WGS sequence"/>
</dbReference>
<dbReference type="OrthoDB" id="9811399at2"/>
<dbReference type="InterPro" id="IPR011059">
    <property type="entry name" value="Metal-dep_hydrolase_composite"/>
</dbReference>
<name>A0A5N3P9P6_9HYPH</name>
<comment type="caution">
    <text evidence="2">The sequence shown here is derived from an EMBL/GenBank/DDBJ whole genome shotgun (WGS) entry which is preliminary data.</text>
</comment>
<dbReference type="PANTHER" id="PTHR22642:SF2">
    <property type="entry name" value="PROTEIN LONG AFTER FAR-RED 3"/>
    <property type="match status" value="1"/>
</dbReference>
<feature type="domain" description="Amidohydrolase 3" evidence="1">
    <location>
        <begin position="51"/>
        <end position="537"/>
    </location>
</feature>
<dbReference type="PANTHER" id="PTHR22642">
    <property type="entry name" value="IMIDAZOLONEPROPIONASE"/>
    <property type="match status" value="1"/>
</dbReference>
<protein>
    <submittedName>
        <fullName evidence="2">Amidohydrolase</fullName>
    </submittedName>
</protein>
<evidence type="ECO:0000313" key="3">
    <source>
        <dbReference type="Proteomes" id="UP000325684"/>
    </source>
</evidence>
<gene>
    <name evidence="2" type="ORF">FEZ63_13995</name>
</gene>
<dbReference type="GO" id="GO:0016810">
    <property type="term" value="F:hydrolase activity, acting on carbon-nitrogen (but not peptide) bonds"/>
    <property type="evidence" value="ECO:0007669"/>
    <property type="project" value="InterPro"/>
</dbReference>
<reference evidence="2 3" key="1">
    <citation type="journal article" date="2019" name="Microorganisms">
        <title>Genome Insights into the Novel Species Microvirga brassicacearum, a Rapeseed Endophyte with Biotechnological Potential.</title>
        <authorList>
            <person name="Jimenez-Gomez A."/>
            <person name="Saati-Santamaria Z."/>
            <person name="Igual J.M."/>
            <person name="Rivas R."/>
            <person name="Mateos P.F."/>
            <person name="Garcia-Fraile P."/>
        </authorList>
    </citation>
    <scope>NUCLEOTIDE SEQUENCE [LARGE SCALE GENOMIC DNA]</scope>
    <source>
        <strain evidence="2 3">CDVBN77</strain>
    </source>
</reference>
<dbReference type="Gene3D" id="2.30.40.10">
    <property type="entry name" value="Urease, subunit C, domain 1"/>
    <property type="match status" value="1"/>
</dbReference>
<dbReference type="CDD" id="cd01300">
    <property type="entry name" value="YtcJ_like"/>
    <property type="match status" value="1"/>
</dbReference>
<proteinExistence type="predicted"/>
<evidence type="ECO:0000313" key="2">
    <source>
        <dbReference type="EMBL" id="KAB0266470.1"/>
    </source>
</evidence>
<accession>A0A5N3P9P6</accession>
<dbReference type="Pfam" id="PF07969">
    <property type="entry name" value="Amidohydro_3"/>
    <property type="match status" value="1"/>
</dbReference>
<dbReference type="InterPro" id="IPR033932">
    <property type="entry name" value="YtcJ-like"/>
</dbReference>
<dbReference type="SUPFAM" id="SSF51338">
    <property type="entry name" value="Composite domain of metallo-dependent hydrolases"/>
    <property type="match status" value="1"/>
</dbReference>
<organism evidence="2 3">
    <name type="scientific">Microvirga brassicacearum</name>
    <dbReference type="NCBI Taxonomy" id="2580413"/>
    <lineage>
        <taxon>Bacteria</taxon>
        <taxon>Pseudomonadati</taxon>
        <taxon>Pseudomonadota</taxon>
        <taxon>Alphaproteobacteria</taxon>
        <taxon>Hyphomicrobiales</taxon>
        <taxon>Methylobacteriaceae</taxon>
        <taxon>Microvirga</taxon>
    </lineage>
</organism>
<dbReference type="SUPFAM" id="SSF51556">
    <property type="entry name" value="Metallo-dependent hydrolases"/>
    <property type="match status" value="1"/>
</dbReference>
<keyword evidence="3" id="KW-1185">Reference proteome</keyword>
<keyword evidence="2" id="KW-0378">Hydrolase</keyword>
<dbReference type="EMBL" id="VCMV01000021">
    <property type="protein sequence ID" value="KAB0266470.1"/>
    <property type="molecule type" value="Genomic_DNA"/>
</dbReference>
<dbReference type="Gene3D" id="3.20.20.140">
    <property type="entry name" value="Metal-dependent hydrolases"/>
    <property type="match status" value="1"/>
</dbReference>
<dbReference type="InterPro" id="IPR032466">
    <property type="entry name" value="Metal_Hydrolase"/>
</dbReference>
<dbReference type="AlphaFoldDB" id="A0A5N3P9P6"/>
<dbReference type="Gene3D" id="3.10.310.70">
    <property type="match status" value="1"/>
</dbReference>